<evidence type="ECO:0000313" key="1">
    <source>
        <dbReference type="EMBL" id="KFI82289.1"/>
    </source>
</evidence>
<accession>A0A087CG89</accession>
<sequence>MSVIGPAFQSNVCIYIVTSRMGVVIFRDEALFLRQF</sequence>
<protein>
    <submittedName>
        <fullName evidence="1">Uncharacterized protein</fullName>
    </submittedName>
</protein>
<evidence type="ECO:0000313" key="2">
    <source>
        <dbReference type="Proteomes" id="UP000029050"/>
    </source>
</evidence>
<gene>
    <name evidence="1" type="ORF">BPSY_1140</name>
</gene>
<organism evidence="1 2">
    <name type="scientific">Bifidobacterium psychraerophilum</name>
    <dbReference type="NCBI Taxonomy" id="218140"/>
    <lineage>
        <taxon>Bacteria</taxon>
        <taxon>Bacillati</taxon>
        <taxon>Actinomycetota</taxon>
        <taxon>Actinomycetes</taxon>
        <taxon>Bifidobacteriales</taxon>
        <taxon>Bifidobacteriaceae</taxon>
        <taxon>Bifidobacterium</taxon>
    </lineage>
</organism>
<dbReference type="Proteomes" id="UP000029050">
    <property type="component" value="Unassembled WGS sequence"/>
</dbReference>
<comment type="caution">
    <text evidence="1">The sequence shown here is derived from an EMBL/GenBank/DDBJ whole genome shotgun (WGS) entry which is preliminary data.</text>
</comment>
<keyword evidence="2" id="KW-1185">Reference proteome</keyword>
<name>A0A087CG89_9BIFI</name>
<proteinExistence type="predicted"/>
<reference evidence="1 2" key="1">
    <citation type="submission" date="2014-03" db="EMBL/GenBank/DDBJ databases">
        <title>Genomics of Bifidobacteria.</title>
        <authorList>
            <person name="Ventura M."/>
            <person name="Milani C."/>
            <person name="Lugli G.A."/>
        </authorList>
    </citation>
    <scope>NUCLEOTIDE SEQUENCE [LARGE SCALE GENOMIC DNA]</scope>
    <source>
        <strain evidence="1 2">LMG 21775</strain>
    </source>
</reference>
<dbReference type="AlphaFoldDB" id="A0A087CG89"/>
<dbReference type="EMBL" id="JGZI01000009">
    <property type="protein sequence ID" value="KFI82289.1"/>
    <property type="molecule type" value="Genomic_DNA"/>
</dbReference>